<dbReference type="OrthoDB" id="10649770at2759"/>
<proteinExistence type="predicted"/>
<accession>A0A165CYV9</accession>
<evidence type="ECO:0000313" key="2">
    <source>
        <dbReference type="Proteomes" id="UP000077266"/>
    </source>
</evidence>
<gene>
    <name evidence="1" type="ORF">EXIGLDRAFT_842941</name>
</gene>
<evidence type="ECO:0008006" key="3">
    <source>
        <dbReference type="Google" id="ProtNLM"/>
    </source>
</evidence>
<protein>
    <recommendedName>
        <fullName evidence="3">F-box domain-containing protein</fullName>
    </recommendedName>
</protein>
<organism evidence="1 2">
    <name type="scientific">Exidia glandulosa HHB12029</name>
    <dbReference type="NCBI Taxonomy" id="1314781"/>
    <lineage>
        <taxon>Eukaryota</taxon>
        <taxon>Fungi</taxon>
        <taxon>Dikarya</taxon>
        <taxon>Basidiomycota</taxon>
        <taxon>Agaricomycotina</taxon>
        <taxon>Agaricomycetes</taxon>
        <taxon>Auriculariales</taxon>
        <taxon>Exidiaceae</taxon>
        <taxon>Exidia</taxon>
    </lineage>
</organism>
<reference evidence="1 2" key="1">
    <citation type="journal article" date="2016" name="Mol. Biol. Evol.">
        <title>Comparative Genomics of Early-Diverging Mushroom-Forming Fungi Provides Insights into the Origins of Lignocellulose Decay Capabilities.</title>
        <authorList>
            <person name="Nagy L.G."/>
            <person name="Riley R."/>
            <person name="Tritt A."/>
            <person name="Adam C."/>
            <person name="Daum C."/>
            <person name="Floudas D."/>
            <person name="Sun H."/>
            <person name="Yadav J.S."/>
            <person name="Pangilinan J."/>
            <person name="Larsson K.H."/>
            <person name="Matsuura K."/>
            <person name="Barry K."/>
            <person name="Labutti K."/>
            <person name="Kuo R."/>
            <person name="Ohm R.A."/>
            <person name="Bhattacharya S.S."/>
            <person name="Shirouzu T."/>
            <person name="Yoshinaga Y."/>
            <person name="Martin F.M."/>
            <person name="Grigoriev I.V."/>
            <person name="Hibbett D.S."/>
        </authorList>
    </citation>
    <scope>NUCLEOTIDE SEQUENCE [LARGE SCALE GENOMIC DNA]</scope>
    <source>
        <strain evidence="1 2">HHB12029</strain>
    </source>
</reference>
<dbReference type="EMBL" id="KV426270">
    <property type="protein sequence ID" value="KZV83462.1"/>
    <property type="molecule type" value="Genomic_DNA"/>
</dbReference>
<keyword evidence="2" id="KW-1185">Reference proteome</keyword>
<dbReference type="AlphaFoldDB" id="A0A165CYV9"/>
<dbReference type="Proteomes" id="UP000077266">
    <property type="component" value="Unassembled WGS sequence"/>
</dbReference>
<evidence type="ECO:0000313" key="1">
    <source>
        <dbReference type="EMBL" id="KZV83462.1"/>
    </source>
</evidence>
<sequence>MPSLSATTMWPGQLNVDVLCCVVEFVDLPGLLALACTSRLLRRIATPALYARVELGSYSAFYSFARTLDASPTLGAFVQSFTEATPGFFYDERGPPPDGAQTLGGALRLMPNLRDVTIVSHLEVDAEAFAQDLRPLHLRSLAILNVSHEMAAVLQSLSPIPHLILRGQRSVSTMVASYLVRCRESLLSLETDGDALRIALDADPRAVWPRLKLVRLRGDWPNAGLASLSQTFPSLNFERSTTKSSRRAQDPHKRARQWSIPAMLDNFLSTVSLSRMHMIR</sequence>
<name>A0A165CYV9_EXIGL</name>
<dbReference type="InParanoid" id="A0A165CYV9"/>